<dbReference type="Proteomes" id="UP001575181">
    <property type="component" value="Unassembled WGS sequence"/>
</dbReference>
<dbReference type="Gene3D" id="1.25.40.10">
    <property type="entry name" value="Tetratricopeptide repeat domain"/>
    <property type="match status" value="2"/>
</dbReference>
<dbReference type="SUPFAM" id="SSF48452">
    <property type="entry name" value="TPR-like"/>
    <property type="match status" value="1"/>
</dbReference>
<proteinExistence type="predicted"/>
<gene>
    <name evidence="1" type="ORF">ACERLL_04195</name>
</gene>
<dbReference type="InterPro" id="IPR011990">
    <property type="entry name" value="TPR-like_helical_dom_sf"/>
</dbReference>
<sequence>MPIPESYAARLLALGLLVLPVGGMAADEEAEKQKGEEVDYVSLGARLLKDGHLGRAESALKKADPAAEEVDAARLYTLWGLVDLKRGENASARDHLRRAIDAGQTGKTVYLYLAQAHYRLQEYRPTIDAIERAGLGEQDNPNLYAILARSHWELENGAEAWAALDAGQKRYPEHTAFLRQKIFYLIELELYQKAARLGEEYLAGARATVADYLAIGRAMRRSGQLEQARDFLEAARLQYPGDPRLGMELAQVYLKLDQTLTAAQIYEQAAFRDPELLTEAAELYRRSGKLYRALNLNAQVADSGKKLKQRLAILLETERYAMAAAMRDDLLRAGLLENEDIRYALAYARFKNGEFEKAEAQLSRLTRSDLFRKATKLRKAMADCRDAAWKCY</sequence>
<reference evidence="1 2" key="1">
    <citation type="submission" date="2024-08" db="EMBL/GenBank/DDBJ databases">
        <title>Whole-genome sequencing of halo(alkali)philic microorganisms from hypersaline lakes.</title>
        <authorList>
            <person name="Sorokin D.Y."/>
            <person name="Merkel A.Y."/>
            <person name="Messina E."/>
            <person name="Yakimov M."/>
        </authorList>
    </citation>
    <scope>NUCLEOTIDE SEQUENCE [LARGE SCALE GENOMIC DNA]</scope>
    <source>
        <strain evidence="1 2">Cl-TMA</strain>
    </source>
</reference>
<evidence type="ECO:0000313" key="2">
    <source>
        <dbReference type="Proteomes" id="UP001575181"/>
    </source>
</evidence>
<name>A0ABV4TRQ5_9GAMM</name>
<comment type="caution">
    <text evidence="1">The sequence shown here is derived from an EMBL/GenBank/DDBJ whole genome shotgun (WGS) entry which is preliminary data.</text>
</comment>
<dbReference type="RefSeq" id="WP_373654796.1">
    <property type="nucleotide sequence ID" value="NZ_JBGUAW010000002.1"/>
</dbReference>
<organism evidence="1 2">
    <name type="scientific">Thiohalorhabdus methylotrophus</name>
    <dbReference type="NCBI Taxonomy" id="3242694"/>
    <lineage>
        <taxon>Bacteria</taxon>
        <taxon>Pseudomonadati</taxon>
        <taxon>Pseudomonadota</taxon>
        <taxon>Gammaproteobacteria</taxon>
        <taxon>Thiohalorhabdales</taxon>
        <taxon>Thiohalorhabdaceae</taxon>
        <taxon>Thiohalorhabdus</taxon>
    </lineage>
</organism>
<accession>A0ABV4TRQ5</accession>
<evidence type="ECO:0000313" key="1">
    <source>
        <dbReference type="EMBL" id="MFA9460018.1"/>
    </source>
</evidence>
<protein>
    <submittedName>
        <fullName evidence="1">Tetratricopeptide repeat protein</fullName>
    </submittedName>
</protein>
<keyword evidence="2" id="KW-1185">Reference proteome</keyword>
<dbReference type="EMBL" id="JBGUAW010000002">
    <property type="protein sequence ID" value="MFA9460018.1"/>
    <property type="molecule type" value="Genomic_DNA"/>
</dbReference>
<dbReference type="Pfam" id="PF13428">
    <property type="entry name" value="TPR_14"/>
    <property type="match status" value="1"/>
</dbReference>